<dbReference type="InterPro" id="IPR001128">
    <property type="entry name" value="Cyt_P450"/>
</dbReference>
<dbReference type="PRINTS" id="PR00463">
    <property type="entry name" value="EP450I"/>
</dbReference>
<evidence type="ECO:0000256" key="1">
    <source>
        <dbReference type="ARBA" id="ARBA00001971"/>
    </source>
</evidence>
<dbReference type="InterPro" id="IPR036396">
    <property type="entry name" value="Cyt_P450_sf"/>
</dbReference>
<comment type="similarity">
    <text evidence="3">Belongs to the cytochrome P450 family.</text>
</comment>
<comment type="cofactor">
    <cofactor evidence="1 8">
        <name>heme</name>
        <dbReference type="ChEBI" id="CHEBI:30413"/>
    </cofactor>
</comment>
<dbReference type="SUPFAM" id="SSF48264">
    <property type="entry name" value="Cytochrome P450"/>
    <property type="match status" value="1"/>
</dbReference>
<reference evidence="9" key="1">
    <citation type="submission" date="2023-03" db="EMBL/GenBank/DDBJ databases">
        <title>Massive genome expansion in bonnet fungi (Mycena s.s.) driven by repeated elements and novel gene families across ecological guilds.</title>
        <authorList>
            <consortium name="Lawrence Berkeley National Laboratory"/>
            <person name="Harder C.B."/>
            <person name="Miyauchi S."/>
            <person name="Viragh M."/>
            <person name="Kuo A."/>
            <person name="Thoen E."/>
            <person name="Andreopoulos B."/>
            <person name="Lu D."/>
            <person name="Skrede I."/>
            <person name="Drula E."/>
            <person name="Henrissat B."/>
            <person name="Morin E."/>
            <person name="Kohler A."/>
            <person name="Barry K."/>
            <person name="LaButti K."/>
            <person name="Morin E."/>
            <person name="Salamov A."/>
            <person name="Lipzen A."/>
            <person name="Mereny Z."/>
            <person name="Hegedus B."/>
            <person name="Baldrian P."/>
            <person name="Stursova M."/>
            <person name="Weitz H."/>
            <person name="Taylor A."/>
            <person name="Grigoriev I.V."/>
            <person name="Nagy L.G."/>
            <person name="Martin F."/>
            <person name="Kauserud H."/>
        </authorList>
    </citation>
    <scope>NUCLEOTIDE SEQUENCE</scope>
    <source>
        <strain evidence="9">CBHHK200</strain>
    </source>
</reference>
<sequence length="523" mass="58465">MNHLYFHQFEPKSANGPLVVLTVQPLLLLSAVAAPLSFSSVLETYVVFIFTLCSSIVVYRLCPFHPLAHIPGPTVNKITKLWGAWVSSGGDQHRVNKALHDKYGPFVRTGPNEVSIIHVDAVRAVLGTGGFQKGQYYEPRTDPTLSTRSLLTLRNEAHANRRRIWNRGMSSESLQEYESILAKRVTQLVDRLEGLSGTVDIAEWFSYFTFDFMGDMAFGGGFEMVRDGGDKDGLWTIIENGAKNIAVVSHIPWLVPTLYKIPMATRGLKELRQFGAACATNRIKTGSQVKDLWYHLMDEAGMEKEQPSFAEVVADGVLSIIAGSDTTAIALSSFVWFILSNPEAYRRVQAEVDSVYPDGESLLDISKHSELRFLTACLNETLRLHPPVPTNGTRQVPKGGGKLIADRFIPEYTQIYIPPYSLHRSAENFFPAPDKFDPDRWLRQQNSDEVFNLAAFIPFSAGAANCVGKSLAWREMLMVSSSVLKKFELRFADNFRSENWLENLQDVFVTSIGGPLLVELSHR</sequence>
<dbReference type="InterPro" id="IPR002401">
    <property type="entry name" value="Cyt_P450_E_grp-I"/>
</dbReference>
<dbReference type="GO" id="GO:0004497">
    <property type="term" value="F:monooxygenase activity"/>
    <property type="evidence" value="ECO:0007669"/>
    <property type="project" value="UniProtKB-KW"/>
</dbReference>
<keyword evidence="5" id="KW-0560">Oxidoreductase</keyword>
<evidence type="ECO:0000256" key="7">
    <source>
        <dbReference type="ARBA" id="ARBA00023033"/>
    </source>
</evidence>
<dbReference type="InterPro" id="IPR050121">
    <property type="entry name" value="Cytochrome_P450_monoxygenase"/>
</dbReference>
<feature type="binding site" description="axial binding residue" evidence="8">
    <location>
        <position position="466"/>
    </location>
    <ligand>
        <name>heme</name>
        <dbReference type="ChEBI" id="CHEBI:30413"/>
    </ligand>
    <ligandPart>
        <name>Fe</name>
        <dbReference type="ChEBI" id="CHEBI:18248"/>
    </ligandPart>
</feature>
<accession>A0AAD6SBQ2</accession>
<keyword evidence="10" id="KW-1185">Reference proteome</keyword>
<dbReference type="PRINTS" id="PR00385">
    <property type="entry name" value="P450"/>
</dbReference>
<dbReference type="Pfam" id="PF00067">
    <property type="entry name" value="p450"/>
    <property type="match status" value="1"/>
</dbReference>
<dbReference type="Proteomes" id="UP001218188">
    <property type="component" value="Unassembled WGS sequence"/>
</dbReference>
<dbReference type="GO" id="GO:0016705">
    <property type="term" value="F:oxidoreductase activity, acting on paired donors, with incorporation or reduction of molecular oxygen"/>
    <property type="evidence" value="ECO:0007669"/>
    <property type="project" value="InterPro"/>
</dbReference>
<evidence type="ECO:0000256" key="4">
    <source>
        <dbReference type="ARBA" id="ARBA00022723"/>
    </source>
</evidence>
<gene>
    <name evidence="9" type="ORF">C8F04DRAFT_969234</name>
</gene>
<keyword evidence="6 8" id="KW-0408">Iron</keyword>
<dbReference type="CDD" id="cd11061">
    <property type="entry name" value="CYP67-like"/>
    <property type="match status" value="1"/>
</dbReference>
<evidence type="ECO:0000256" key="6">
    <source>
        <dbReference type="ARBA" id="ARBA00023004"/>
    </source>
</evidence>
<evidence type="ECO:0000256" key="3">
    <source>
        <dbReference type="ARBA" id="ARBA00010617"/>
    </source>
</evidence>
<evidence type="ECO:0000313" key="10">
    <source>
        <dbReference type="Proteomes" id="UP001218188"/>
    </source>
</evidence>
<protein>
    <submittedName>
        <fullName evidence="9">Cytochrome P450</fullName>
    </submittedName>
</protein>
<name>A0AAD6SBQ2_9AGAR</name>
<dbReference type="PANTHER" id="PTHR24305:SF187">
    <property type="entry name" value="P450, PUTATIVE (EUROFUNG)-RELATED"/>
    <property type="match status" value="1"/>
</dbReference>
<dbReference type="EMBL" id="JARJCM010000172">
    <property type="protein sequence ID" value="KAJ7024287.1"/>
    <property type="molecule type" value="Genomic_DNA"/>
</dbReference>
<evidence type="ECO:0000256" key="8">
    <source>
        <dbReference type="PIRSR" id="PIRSR602401-1"/>
    </source>
</evidence>
<dbReference type="GO" id="GO:0020037">
    <property type="term" value="F:heme binding"/>
    <property type="evidence" value="ECO:0007669"/>
    <property type="project" value="InterPro"/>
</dbReference>
<dbReference type="PANTHER" id="PTHR24305">
    <property type="entry name" value="CYTOCHROME P450"/>
    <property type="match status" value="1"/>
</dbReference>
<comment type="pathway">
    <text evidence="2">Secondary metabolite biosynthesis.</text>
</comment>
<keyword evidence="7" id="KW-0503">Monooxygenase</keyword>
<proteinExistence type="inferred from homology"/>
<organism evidence="9 10">
    <name type="scientific">Mycena alexandri</name>
    <dbReference type="NCBI Taxonomy" id="1745969"/>
    <lineage>
        <taxon>Eukaryota</taxon>
        <taxon>Fungi</taxon>
        <taxon>Dikarya</taxon>
        <taxon>Basidiomycota</taxon>
        <taxon>Agaricomycotina</taxon>
        <taxon>Agaricomycetes</taxon>
        <taxon>Agaricomycetidae</taxon>
        <taxon>Agaricales</taxon>
        <taxon>Marasmiineae</taxon>
        <taxon>Mycenaceae</taxon>
        <taxon>Mycena</taxon>
    </lineage>
</organism>
<keyword evidence="8" id="KW-0349">Heme</keyword>
<dbReference type="AlphaFoldDB" id="A0AAD6SBQ2"/>
<evidence type="ECO:0000256" key="2">
    <source>
        <dbReference type="ARBA" id="ARBA00005179"/>
    </source>
</evidence>
<dbReference type="GO" id="GO:0005506">
    <property type="term" value="F:iron ion binding"/>
    <property type="evidence" value="ECO:0007669"/>
    <property type="project" value="InterPro"/>
</dbReference>
<keyword evidence="4 8" id="KW-0479">Metal-binding</keyword>
<comment type="caution">
    <text evidence="9">The sequence shown here is derived from an EMBL/GenBank/DDBJ whole genome shotgun (WGS) entry which is preliminary data.</text>
</comment>
<evidence type="ECO:0000313" key="9">
    <source>
        <dbReference type="EMBL" id="KAJ7024287.1"/>
    </source>
</evidence>
<dbReference type="Gene3D" id="1.10.630.10">
    <property type="entry name" value="Cytochrome P450"/>
    <property type="match status" value="1"/>
</dbReference>
<evidence type="ECO:0000256" key="5">
    <source>
        <dbReference type="ARBA" id="ARBA00023002"/>
    </source>
</evidence>